<evidence type="ECO:0000256" key="1">
    <source>
        <dbReference type="SAM" id="Phobius"/>
    </source>
</evidence>
<feature type="domain" description="AB hydrolase-1" evidence="2">
    <location>
        <begin position="8"/>
        <end position="220"/>
    </location>
</feature>
<dbReference type="HOGENOM" id="CLU_735809_0_0_1"/>
<dbReference type="eggNOG" id="ENOG502S15T">
    <property type="taxonomic scope" value="Eukaryota"/>
</dbReference>
<evidence type="ECO:0000259" key="2">
    <source>
        <dbReference type="Pfam" id="PF12697"/>
    </source>
</evidence>
<dbReference type="AlphaFoldDB" id="E4ZR15"/>
<dbReference type="InterPro" id="IPR052897">
    <property type="entry name" value="Sec-Metab_Biosynth_Hydrolase"/>
</dbReference>
<organism evidence="4">
    <name type="scientific">Leptosphaeria maculans (strain JN3 / isolate v23.1.3 / race Av1-4-5-6-7-8)</name>
    <name type="common">Blackleg fungus</name>
    <name type="synonym">Phoma lingam</name>
    <dbReference type="NCBI Taxonomy" id="985895"/>
    <lineage>
        <taxon>Eukaryota</taxon>
        <taxon>Fungi</taxon>
        <taxon>Dikarya</taxon>
        <taxon>Ascomycota</taxon>
        <taxon>Pezizomycotina</taxon>
        <taxon>Dothideomycetes</taxon>
        <taxon>Pleosporomycetidae</taxon>
        <taxon>Pleosporales</taxon>
        <taxon>Pleosporineae</taxon>
        <taxon>Leptosphaeriaceae</taxon>
        <taxon>Plenodomus</taxon>
        <taxon>Plenodomus lingam/Leptosphaeria maculans species complex</taxon>
    </lineage>
</organism>
<dbReference type="InterPro" id="IPR000073">
    <property type="entry name" value="AB_hydrolase_1"/>
</dbReference>
<reference evidence="4" key="1">
    <citation type="journal article" date="2011" name="Nat. Commun.">
        <title>Effector diversification within compartments of the Leptosphaeria maculans genome affected by Repeat-Induced Point mutations.</title>
        <authorList>
            <person name="Rouxel T."/>
            <person name="Grandaubert J."/>
            <person name="Hane J.K."/>
            <person name="Hoede C."/>
            <person name="van de Wouw A.P."/>
            <person name="Couloux A."/>
            <person name="Dominguez V."/>
            <person name="Anthouard V."/>
            <person name="Bally P."/>
            <person name="Bourras S."/>
            <person name="Cozijnsen A.J."/>
            <person name="Ciuffetti L.M."/>
            <person name="Degrave A."/>
            <person name="Dilmaghani A."/>
            <person name="Duret L."/>
            <person name="Fudal I."/>
            <person name="Goodwin S.B."/>
            <person name="Gout L."/>
            <person name="Glaser N."/>
            <person name="Linglin J."/>
            <person name="Kema G.H.J."/>
            <person name="Lapalu N."/>
            <person name="Lawrence C.B."/>
            <person name="May K."/>
            <person name="Meyer M."/>
            <person name="Ollivier B."/>
            <person name="Poulain J."/>
            <person name="Schoch C.L."/>
            <person name="Simon A."/>
            <person name="Spatafora J.W."/>
            <person name="Stachowiak A."/>
            <person name="Turgeon B.G."/>
            <person name="Tyler B.M."/>
            <person name="Vincent D."/>
            <person name="Weissenbach J."/>
            <person name="Amselem J."/>
            <person name="Quesneville H."/>
            <person name="Oliver R.P."/>
            <person name="Wincker P."/>
            <person name="Balesdent M.-H."/>
            <person name="Howlett B.J."/>
        </authorList>
    </citation>
    <scope>NUCLEOTIDE SEQUENCE [LARGE SCALE GENOMIC DNA]</scope>
    <source>
        <strain evidence="4">JN3 / isolate v23.1.3 / race Av1-4-5-6-7-8</strain>
    </source>
</reference>
<dbReference type="OrthoDB" id="1263307at2759"/>
<name>E4ZR15_LEPMJ</name>
<evidence type="ECO:0000313" key="3">
    <source>
        <dbReference type="EMBL" id="CBX93680.1"/>
    </source>
</evidence>
<dbReference type="PANTHER" id="PTHR37017">
    <property type="entry name" value="AB HYDROLASE-1 DOMAIN-CONTAINING PROTEIN-RELATED"/>
    <property type="match status" value="1"/>
</dbReference>
<protein>
    <submittedName>
        <fullName evidence="3">Predicted protein</fullName>
    </submittedName>
</protein>
<dbReference type="EMBL" id="FP929116">
    <property type="protein sequence ID" value="CBX93680.1"/>
    <property type="molecule type" value="Genomic_DNA"/>
</dbReference>
<dbReference type="VEuPathDB" id="FungiDB:LEMA_P033540.1"/>
<accession>E4ZR15</accession>
<keyword evidence="1" id="KW-0472">Membrane</keyword>
<dbReference type="InterPro" id="IPR029058">
    <property type="entry name" value="AB_hydrolase_fold"/>
</dbReference>
<dbReference type="GeneID" id="13284896"/>
<keyword evidence="1" id="KW-0812">Transmembrane</keyword>
<sequence length="376" mass="40136">METITSSLQSSGYKVYARQMPAVGNSNPPKDLSEDIAVARALVEEAIGDEGNDVIVSPHSWGGTVVSSALAGYSKREREAQGKKGGVVRTAYIASFILPEGVSLMEAIGGHYAPWMDVQDPYVLATDPNIFYNDLPLAEQQHWASQLKSQALGTMWAKTTAASWQTIPTSYLLCEDDLAIPAAGQEGMCKAVEDAGGEIEVTRLKCGHSPFLSRPDETVQWLKRVAGKTATQEPSLLVDCTVSSKSTKSRPLNSSSSSHPMSILTWALTRAHGPRAEVAKPGPRASLIPSTSSSGTSTFPSLSLSITSQLSLIDQIWNLSMANPRILTSRTFTLFSLAALGSGGLFLMKSRARSLAEQKRAIGDYSVTVDRSGGGV</sequence>
<keyword evidence="4" id="KW-1185">Reference proteome</keyword>
<dbReference type="InParanoid" id="E4ZR15"/>
<keyword evidence="1" id="KW-1133">Transmembrane helix</keyword>
<dbReference type="PANTHER" id="PTHR37017:SF11">
    <property type="entry name" value="ESTERASE_LIPASE_THIOESTERASE DOMAIN-CONTAINING PROTEIN"/>
    <property type="match status" value="1"/>
</dbReference>
<dbReference type="Gene3D" id="3.40.50.1820">
    <property type="entry name" value="alpha/beta hydrolase"/>
    <property type="match status" value="1"/>
</dbReference>
<dbReference type="SUPFAM" id="SSF53474">
    <property type="entry name" value="alpha/beta-Hydrolases"/>
    <property type="match status" value="1"/>
</dbReference>
<dbReference type="Proteomes" id="UP000002668">
    <property type="component" value="Genome"/>
</dbReference>
<feature type="transmembrane region" description="Helical" evidence="1">
    <location>
        <begin position="331"/>
        <end position="348"/>
    </location>
</feature>
<gene>
    <name evidence="3" type="ORF">LEMA_P033540.1</name>
</gene>
<dbReference type="STRING" id="985895.E4ZR15"/>
<dbReference type="Pfam" id="PF12697">
    <property type="entry name" value="Abhydrolase_6"/>
    <property type="match status" value="1"/>
</dbReference>
<evidence type="ECO:0000313" key="4">
    <source>
        <dbReference type="Proteomes" id="UP000002668"/>
    </source>
</evidence>
<proteinExistence type="predicted"/>